<evidence type="ECO:0000259" key="3">
    <source>
        <dbReference type="SMART" id="SM01119"/>
    </source>
</evidence>
<dbReference type="InterPro" id="IPR042208">
    <property type="entry name" value="D-ser_dehydrat-like_sf"/>
</dbReference>
<dbReference type="InterPro" id="IPR001608">
    <property type="entry name" value="Ala_racemase_N"/>
</dbReference>
<dbReference type="Proteomes" id="UP001595615">
    <property type="component" value="Unassembled WGS sequence"/>
</dbReference>
<dbReference type="GO" id="GO:0008784">
    <property type="term" value="F:alanine racemase activity"/>
    <property type="evidence" value="ECO:0007669"/>
    <property type="project" value="UniProtKB-EC"/>
</dbReference>
<dbReference type="PANTHER" id="PTHR28004:SF2">
    <property type="entry name" value="D-SERINE DEHYDRATASE"/>
    <property type="match status" value="1"/>
</dbReference>
<keyword evidence="4" id="KW-0413">Isomerase</keyword>
<evidence type="ECO:0000256" key="1">
    <source>
        <dbReference type="ARBA" id="ARBA00005323"/>
    </source>
</evidence>
<dbReference type="Pfam" id="PF01168">
    <property type="entry name" value="Ala_racemase_N"/>
    <property type="match status" value="1"/>
</dbReference>
<dbReference type="InterPro" id="IPR051466">
    <property type="entry name" value="D-amino_acid_metab_enzyme"/>
</dbReference>
<gene>
    <name evidence="4" type="ORF">ACFOMD_03645</name>
</gene>
<keyword evidence="2" id="KW-0456">Lyase</keyword>
<evidence type="ECO:0000313" key="5">
    <source>
        <dbReference type="Proteomes" id="UP001595615"/>
    </source>
</evidence>
<dbReference type="PANTHER" id="PTHR28004">
    <property type="entry name" value="ZGC:162816-RELATED"/>
    <property type="match status" value="1"/>
</dbReference>
<protein>
    <submittedName>
        <fullName evidence="4">Alanine racemase</fullName>
        <ecNumber evidence="4">5.1.1.1</ecNumber>
    </submittedName>
</protein>
<sequence length="377" mass="39095">MRLTDIETPALVLDAAKMRANIDRMNATARRLGVALRPHLKTGKSVEVARAMTEGWSGAVTVSTLKEADEFFAAGCRDILYAVGIASNKLAHAARLTQAGAQLTLILDSVAAAEAVAAFGRETGVRLPVLIEIDSDGHRAGVQPDDAATLDAIARALANGAELAGVMTHGGGSYNSTSADGIAAHAEMERAGAVRAAEHLRAAGHACPTVSVGSTPTALFARDLAGVTELRVGVYVFFDLVMAGLGVCAPEDIAVGVLTSVIGHQAERGQLIVDAGWMALSRDRGTQGQVLDQGYGLVRDAEGGSLDDLVVVAANQEHGIVARRDGGPLDVARFPVGTLLRVLPNHACATAAQHGAYRVVDGSDEITGTWPRFGGWS</sequence>
<name>A0ABV7X685_9SPHN</name>
<dbReference type="InterPro" id="IPR026956">
    <property type="entry name" value="D-ser_dehydrat-like_dom"/>
</dbReference>
<accession>A0ABV7X685</accession>
<organism evidence="4 5">
    <name type="scientific">Sphingoaurantiacus capsulatus</name>
    <dbReference type="NCBI Taxonomy" id="1771310"/>
    <lineage>
        <taxon>Bacteria</taxon>
        <taxon>Pseudomonadati</taxon>
        <taxon>Pseudomonadota</taxon>
        <taxon>Alphaproteobacteria</taxon>
        <taxon>Sphingomonadales</taxon>
        <taxon>Sphingosinicellaceae</taxon>
        <taxon>Sphingoaurantiacus</taxon>
    </lineage>
</organism>
<comment type="similarity">
    <text evidence="1">Belongs to the DSD1 family.</text>
</comment>
<dbReference type="InterPro" id="IPR029066">
    <property type="entry name" value="PLP-binding_barrel"/>
</dbReference>
<evidence type="ECO:0000313" key="4">
    <source>
        <dbReference type="EMBL" id="MFC3711649.1"/>
    </source>
</evidence>
<dbReference type="EC" id="5.1.1.1" evidence="4"/>
<dbReference type="Gene3D" id="2.40.37.20">
    <property type="entry name" value="D-serine dehydratase-like domain"/>
    <property type="match status" value="1"/>
</dbReference>
<evidence type="ECO:0000256" key="2">
    <source>
        <dbReference type="ARBA" id="ARBA00023239"/>
    </source>
</evidence>
<proteinExistence type="inferred from homology"/>
<dbReference type="Gene3D" id="3.20.20.10">
    <property type="entry name" value="Alanine racemase"/>
    <property type="match status" value="1"/>
</dbReference>
<keyword evidence="5" id="KW-1185">Reference proteome</keyword>
<reference evidence="5" key="1">
    <citation type="journal article" date="2019" name="Int. J. Syst. Evol. Microbiol.">
        <title>The Global Catalogue of Microorganisms (GCM) 10K type strain sequencing project: providing services to taxonomists for standard genome sequencing and annotation.</title>
        <authorList>
            <consortium name="The Broad Institute Genomics Platform"/>
            <consortium name="The Broad Institute Genome Sequencing Center for Infectious Disease"/>
            <person name="Wu L."/>
            <person name="Ma J."/>
        </authorList>
    </citation>
    <scope>NUCLEOTIDE SEQUENCE [LARGE SCALE GENOMIC DNA]</scope>
    <source>
        <strain evidence="5">KCTC 42644</strain>
    </source>
</reference>
<dbReference type="RefSeq" id="WP_380856997.1">
    <property type="nucleotide sequence ID" value="NZ_JBHRXV010000003.1"/>
</dbReference>
<dbReference type="SUPFAM" id="SSF51419">
    <property type="entry name" value="PLP-binding barrel"/>
    <property type="match status" value="1"/>
</dbReference>
<dbReference type="SMART" id="SM01119">
    <property type="entry name" value="D-ser_dehydrat"/>
    <property type="match status" value="1"/>
</dbReference>
<dbReference type="EMBL" id="JBHRXV010000003">
    <property type="protein sequence ID" value="MFC3711649.1"/>
    <property type="molecule type" value="Genomic_DNA"/>
</dbReference>
<dbReference type="Pfam" id="PF14031">
    <property type="entry name" value="D-ser_dehydrat"/>
    <property type="match status" value="1"/>
</dbReference>
<comment type="caution">
    <text evidence="4">The sequence shown here is derived from an EMBL/GenBank/DDBJ whole genome shotgun (WGS) entry which is preliminary data.</text>
</comment>
<feature type="domain" description="D-serine dehydratase-like" evidence="3">
    <location>
        <begin position="254"/>
        <end position="361"/>
    </location>
</feature>